<comment type="caution">
    <text evidence="2">The sequence shown here is derived from an EMBL/GenBank/DDBJ whole genome shotgun (WGS) entry which is preliminary data.</text>
</comment>
<keyword evidence="3" id="KW-1185">Reference proteome</keyword>
<reference evidence="2" key="1">
    <citation type="submission" date="2023-07" db="EMBL/GenBank/DDBJ databases">
        <title>Genomic Encyclopedia of Type Strains, Phase IV (KMG-IV): sequencing the most valuable type-strain genomes for metagenomic binning, comparative biology and taxonomic classification.</title>
        <authorList>
            <person name="Goeker M."/>
        </authorList>
    </citation>
    <scope>NUCLEOTIDE SEQUENCE</scope>
    <source>
        <strain evidence="2">DSM 19659</strain>
    </source>
</reference>
<organism evidence="2 3">
    <name type="scientific">Moryella indoligenes</name>
    <dbReference type="NCBI Taxonomy" id="371674"/>
    <lineage>
        <taxon>Bacteria</taxon>
        <taxon>Bacillati</taxon>
        <taxon>Bacillota</taxon>
        <taxon>Clostridia</taxon>
        <taxon>Lachnospirales</taxon>
        <taxon>Lachnospiraceae</taxon>
        <taxon>Moryella</taxon>
    </lineage>
</organism>
<sequence>MKQVYTHAMQKDVKEKAEKSGAEPGAILGQNDFPNRNKNVSSTGDDVPYMRPQSFINTTKKEQQP</sequence>
<feature type="compositionally biased region" description="Basic and acidic residues" evidence="1">
    <location>
        <begin position="9"/>
        <end position="21"/>
    </location>
</feature>
<accession>A0AAE3V9H9</accession>
<evidence type="ECO:0000313" key="2">
    <source>
        <dbReference type="EMBL" id="MDQ0152164.1"/>
    </source>
</evidence>
<protein>
    <submittedName>
        <fullName evidence="2">Uncharacterized protein</fullName>
    </submittedName>
</protein>
<gene>
    <name evidence="2" type="ORF">J2S20_000849</name>
</gene>
<feature type="region of interest" description="Disordered" evidence="1">
    <location>
        <begin position="1"/>
        <end position="65"/>
    </location>
</feature>
<proteinExistence type="predicted"/>
<dbReference type="Proteomes" id="UP001241537">
    <property type="component" value="Unassembled WGS sequence"/>
</dbReference>
<dbReference type="RefSeq" id="WP_307253555.1">
    <property type="nucleotide sequence ID" value="NZ_JAUSTO010000004.1"/>
</dbReference>
<evidence type="ECO:0000313" key="3">
    <source>
        <dbReference type="Proteomes" id="UP001241537"/>
    </source>
</evidence>
<name>A0AAE3V9H9_9FIRM</name>
<dbReference type="EMBL" id="JAUSTO010000004">
    <property type="protein sequence ID" value="MDQ0152164.1"/>
    <property type="molecule type" value="Genomic_DNA"/>
</dbReference>
<evidence type="ECO:0000256" key="1">
    <source>
        <dbReference type="SAM" id="MobiDB-lite"/>
    </source>
</evidence>
<feature type="compositionally biased region" description="Polar residues" evidence="1">
    <location>
        <begin position="32"/>
        <end position="44"/>
    </location>
</feature>
<dbReference type="AlphaFoldDB" id="A0AAE3V9H9"/>